<dbReference type="PANTHER" id="PTHR30006">
    <property type="entry name" value="THIAMINE-BINDING PERIPLASMIC PROTEIN-RELATED"/>
    <property type="match status" value="1"/>
</dbReference>
<dbReference type="STRING" id="33033.NW74_04155"/>
<name>A0A0B4S1B6_9FIRM</name>
<organism evidence="3 4">
    <name type="scientific">Parvimonas micra</name>
    <dbReference type="NCBI Taxonomy" id="33033"/>
    <lineage>
        <taxon>Bacteria</taxon>
        <taxon>Bacillati</taxon>
        <taxon>Bacillota</taxon>
        <taxon>Tissierellia</taxon>
        <taxon>Tissierellales</taxon>
        <taxon>Peptoniphilaceae</taxon>
        <taxon>Parvimonas</taxon>
    </lineage>
</organism>
<feature type="domain" description="DUF1858" evidence="2">
    <location>
        <begin position="4"/>
        <end position="57"/>
    </location>
</feature>
<dbReference type="GO" id="GO:0030288">
    <property type="term" value="C:outer membrane-bounded periplasmic space"/>
    <property type="evidence" value="ECO:0007669"/>
    <property type="project" value="TreeGrafter"/>
</dbReference>
<evidence type="ECO:0000259" key="2">
    <source>
        <dbReference type="Pfam" id="PF08984"/>
    </source>
</evidence>
<protein>
    <submittedName>
        <fullName evidence="3">Iron ABC transporter substrate-binding protein</fullName>
    </submittedName>
</protein>
<keyword evidence="4" id="KW-1185">Reference proteome</keyword>
<dbReference type="PANTHER" id="PTHR30006:SF2">
    <property type="entry name" value="ABC TRANSPORTER SUBSTRATE-BINDING PROTEIN"/>
    <property type="match status" value="1"/>
</dbReference>
<dbReference type="Gene3D" id="1.10.3910.10">
    <property type="entry name" value="SP0561-like"/>
    <property type="match status" value="1"/>
</dbReference>
<dbReference type="Gene3D" id="3.40.190.10">
    <property type="entry name" value="Periplasmic binding protein-like II"/>
    <property type="match status" value="2"/>
</dbReference>
<dbReference type="GO" id="GO:0030975">
    <property type="term" value="F:thiamine binding"/>
    <property type="evidence" value="ECO:0007669"/>
    <property type="project" value="TreeGrafter"/>
</dbReference>
<dbReference type="GO" id="GO:0030976">
    <property type="term" value="F:thiamine pyrophosphate binding"/>
    <property type="evidence" value="ECO:0007669"/>
    <property type="project" value="TreeGrafter"/>
</dbReference>
<dbReference type="KEGG" id="pmic:NW74_04155"/>
<dbReference type="Pfam" id="PF13343">
    <property type="entry name" value="SBP_bac_6"/>
    <property type="match status" value="1"/>
</dbReference>
<dbReference type="SUPFAM" id="SSF140683">
    <property type="entry name" value="SP0561-like"/>
    <property type="match status" value="1"/>
</dbReference>
<dbReference type="InterPro" id="IPR038062">
    <property type="entry name" value="ScdA-like_N_sf"/>
</dbReference>
<dbReference type="AlphaFoldDB" id="A0A0B4S1B6"/>
<dbReference type="Pfam" id="PF08984">
    <property type="entry name" value="DUF1858"/>
    <property type="match status" value="1"/>
</dbReference>
<accession>A0A0B4S1B6</accession>
<dbReference type="OrthoDB" id="9766989at2"/>
<evidence type="ECO:0000313" key="4">
    <source>
        <dbReference type="Proteomes" id="UP000031386"/>
    </source>
</evidence>
<proteinExistence type="predicted"/>
<evidence type="ECO:0000313" key="3">
    <source>
        <dbReference type="EMBL" id="AIZ36578.1"/>
    </source>
</evidence>
<reference evidence="3 4" key="1">
    <citation type="submission" date="2014-10" db="EMBL/GenBank/DDBJ databases">
        <title>Complete genome sequence of Parvimonas micra KCOM 1535 (= ChDC B708).</title>
        <authorList>
            <person name="Kook J.-K."/>
            <person name="Park S.-N."/>
            <person name="Lim Y.K."/>
            <person name="Roh H."/>
        </authorList>
    </citation>
    <scope>NUCLEOTIDE SEQUENCE [LARGE SCALE GENOMIC DNA]</scope>
    <source>
        <strain evidence="4">KCOM 1535 / ChDC B708</strain>
    </source>
</reference>
<dbReference type="RefSeq" id="WP_041953982.1">
    <property type="nucleotide sequence ID" value="NZ_CP009761.1"/>
</dbReference>
<gene>
    <name evidence="3" type="ORF">NW74_04155</name>
</gene>
<dbReference type="EMBL" id="CP009761">
    <property type="protein sequence ID" value="AIZ36578.1"/>
    <property type="molecule type" value="Genomic_DNA"/>
</dbReference>
<dbReference type="GO" id="GO:0015888">
    <property type="term" value="P:thiamine transport"/>
    <property type="evidence" value="ECO:0007669"/>
    <property type="project" value="TreeGrafter"/>
</dbReference>
<evidence type="ECO:0000256" key="1">
    <source>
        <dbReference type="ARBA" id="ARBA00022729"/>
    </source>
</evidence>
<sequence>MEKINFDDKLYNILNGNEKLLQFFINNGFDQLKNEKMLKTMGKMVSLNMALKVRGINKAAFEEKLDLFLNDEHSTVDKSLEEEKIISGDVIVRGVLPCPLKIPILEAFDKFVEDEKTNDLTIGYELKSANLGLDWIENDIDSGDINKVADIMISAGFELFFDKDKFGKFFEEDKFYIENKQMNKDFDNEKICLRDPKNIYNIIAVVPCVFLVNENNLNGRKIPTSWEDLLFSGDYIDSVAIPLSDLDMFNALVVNIYAKWGIKGIKALAKIYKKSLHPAEMVKKKGDSKNNPLVSITPYFFTQMVSRSSALKVVWPKDGAIISPVFIMAKKDNEKAQKVVEFFRNEDVGKLLSSNGKFPTTVYGVDNMMNKDYGFLFCGWDYIHNNDIVKVMEESERIFNEEILK</sequence>
<dbReference type="InterPro" id="IPR015077">
    <property type="entry name" value="DUF1858"/>
</dbReference>
<dbReference type="SUPFAM" id="SSF53850">
    <property type="entry name" value="Periplasmic binding protein-like II"/>
    <property type="match status" value="1"/>
</dbReference>
<dbReference type="Proteomes" id="UP000031386">
    <property type="component" value="Chromosome"/>
</dbReference>
<keyword evidence="1" id="KW-0732">Signal</keyword>